<reference evidence="1 2" key="1">
    <citation type="journal article" date="2022" name="Environ. Microbiol. Rep.">
        <title>Eco-phylogenetic analyses reveal divergent evolution of vitamin B12 metabolism in the marine bacterial family 'Psychromonadaceae'.</title>
        <authorList>
            <person name="Jin X."/>
            <person name="Yang Y."/>
            <person name="Cao H."/>
            <person name="Gao B."/>
            <person name="Zhao Z."/>
        </authorList>
    </citation>
    <scope>NUCLEOTIDE SEQUENCE [LARGE SCALE GENOMIC DNA]</scope>
    <source>
        <strain evidence="1 2">MKS20</strain>
    </source>
</reference>
<evidence type="ECO:0000313" key="2">
    <source>
        <dbReference type="Proteomes" id="UP001201273"/>
    </source>
</evidence>
<comment type="caution">
    <text evidence="1">The sequence shown here is derived from an EMBL/GenBank/DDBJ whole genome shotgun (WGS) entry which is preliminary data.</text>
</comment>
<dbReference type="EMBL" id="JAIMJA010000010">
    <property type="protein sequence ID" value="MCE2595410.1"/>
    <property type="molecule type" value="Genomic_DNA"/>
</dbReference>
<gene>
    <name evidence="1" type="ORF">K6Y31_11340</name>
</gene>
<evidence type="ECO:0000313" key="1">
    <source>
        <dbReference type="EMBL" id="MCE2595410.1"/>
    </source>
</evidence>
<organism evidence="1 2">
    <name type="scientific">Motilimonas cestriensis</name>
    <dbReference type="NCBI Taxonomy" id="2742685"/>
    <lineage>
        <taxon>Bacteria</taxon>
        <taxon>Pseudomonadati</taxon>
        <taxon>Pseudomonadota</taxon>
        <taxon>Gammaproteobacteria</taxon>
        <taxon>Alteromonadales</taxon>
        <taxon>Alteromonadales genera incertae sedis</taxon>
        <taxon>Motilimonas</taxon>
    </lineage>
</organism>
<dbReference type="Proteomes" id="UP001201273">
    <property type="component" value="Unassembled WGS sequence"/>
</dbReference>
<proteinExistence type="predicted"/>
<accession>A0ABS8WAW4</accession>
<keyword evidence="2" id="KW-1185">Reference proteome</keyword>
<protein>
    <submittedName>
        <fullName evidence="1">Uncharacterized protein</fullName>
    </submittedName>
</protein>
<dbReference type="RefSeq" id="WP_233052893.1">
    <property type="nucleotide sequence ID" value="NZ_JAIMJA010000010.1"/>
</dbReference>
<sequence>MTVKVAPRLPDSVEKSHVIGSFEDEKVESNQSKRDLQAYLENLLEDVFSQLPGS</sequence>
<name>A0ABS8WAW4_9GAMM</name>